<proteinExistence type="predicted"/>
<dbReference type="Proteomes" id="UP001589647">
    <property type="component" value="Unassembled WGS sequence"/>
</dbReference>
<evidence type="ECO:0000259" key="1">
    <source>
        <dbReference type="Pfam" id="PF03358"/>
    </source>
</evidence>
<dbReference type="PANTHER" id="PTHR30543:SF21">
    <property type="entry name" value="NAD(P)H-DEPENDENT FMN REDUCTASE LOT6"/>
    <property type="match status" value="1"/>
</dbReference>
<dbReference type="RefSeq" id="WP_379478675.1">
    <property type="nucleotide sequence ID" value="NZ_JBHMEI010000067.1"/>
</dbReference>
<evidence type="ECO:0000313" key="2">
    <source>
        <dbReference type="EMBL" id="MFB9207954.1"/>
    </source>
</evidence>
<dbReference type="Gene3D" id="3.40.50.360">
    <property type="match status" value="1"/>
</dbReference>
<accession>A0ABV5ITT4</accession>
<dbReference type="InterPro" id="IPR029039">
    <property type="entry name" value="Flavoprotein-like_sf"/>
</dbReference>
<dbReference type="SUPFAM" id="SSF52218">
    <property type="entry name" value="Flavoproteins"/>
    <property type="match status" value="1"/>
</dbReference>
<dbReference type="GO" id="GO:0016491">
    <property type="term" value="F:oxidoreductase activity"/>
    <property type="evidence" value="ECO:0007669"/>
    <property type="project" value="UniProtKB-KW"/>
</dbReference>
<organism evidence="2 3">
    <name type="scientific">Nonomuraea spiralis</name>
    <dbReference type="NCBI Taxonomy" id="46182"/>
    <lineage>
        <taxon>Bacteria</taxon>
        <taxon>Bacillati</taxon>
        <taxon>Actinomycetota</taxon>
        <taxon>Actinomycetes</taxon>
        <taxon>Streptosporangiales</taxon>
        <taxon>Streptosporangiaceae</taxon>
        <taxon>Nonomuraea</taxon>
    </lineage>
</organism>
<dbReference type="EC" id="1.-.-.-" evidence="2"/>
<keyword evidence="3" id="KW-1185">Reference proteome</keyword>
<feature type="domain" description="NADPH-dependent FMN reductase-like" evidence="1">
    <location>
        <begin position="42"/>
        <end position="177"/>
    </location>
</feature>
<evidence type="ECO:0000313" key="3">
    <source>
        <dbReference type="Proteomes" id="UP001589647"/>
    </source>
</evidence>
<protein>
    <submittedName>
        <fullName evidence="2">NADPH-dependent FMN reductase</fullName>
        <ecNumber evidence="2">1.-.-.-</ecNumber>
    </submittedName>
</protein>
<dbReference type="EMBL" id="JBHMEI010000067">
    <property type="protein sequence ID" value="MFB9207954.1"/>
    <property type="molecule type" value="Genomic_DNA"/>
</dbReference>
<comment type="caution">
    <text evidence="2">The sequence shown here is derived from an EMBL/GenBank/DDBJ whole genome shotgun (WGS) entry which is preliminary data.</text>
</comment>
<reference evidence="2 3" key="1">
    <citation type="submission" date="2024-09" db="EMBL/GenBank/DDBJ databases">
        <authorList>
            <person name="Sun Q."/>
            <person name="Mori K."/>
        </authorList>
    </citation>
    <scope>NUCLEOTIDE SEQUENCE [LARGE SCALE GENOMIC DNA]</scope>
    <source>
        <strain evidence="2 3">CCM 3426</strain>
    </source>
</reference>
<sequence length="218" mass="22932">MTRTATGTETKSGLLLTRSWSWTSEASGTFPGDTGTPGEQWVKIIGIAASLHVGSFINRLLDAAGGELPEGVRFEIWAGLGDVPPYQAGKVPVTARELLGLVSEADAVLLTAPEHSLLPMELTYALQWLSAGDVLAGKHVAVMSASARACGAMWAQAELYKQLQGADAVAMGAELVISPACPHFDDHGRLIDAELRDQVRAVIGQLCPAGAREPAFSL</sequence>
<dbReference type="Pfam" id="PF03358">
    <property type="entry name" value="FMN_red"/>
    <property type="match status" value="1"/>
</dbReference>
<gene>
    <name evidence="2" type="ORF">ACFFV7_42710</name>
</gene>
<dbReference type="InterPro" id="IPR050712">
    <property type="entry name" value="NAD(P)H-dep_reductase"/>
</dbReference>
<dbReference type="InterPro" id="IPR005025">
    <property type="entry name" value="FMN_Rdtase-like_dom"/>
</dbReference>
<name>A0ABV5ITT4_9ACTN</name>
<keyword evidence="2" id="KW-0560">Oxidoreductase</keyword>
<dbReference type="PANTHER" id="PTHR30543">
    <property type="entry name" value="CHROMATE REDUCTASE"/>
    <property type="match status" value="1"/>
</dbReference>